<dbReference type="Gene3D" id="3.40.1010.10">
    <property type="entry name" value="Cobalt-precorrin-4 Transmethylase, Domain 1"/>
    <property type="match status" value="1"/>
</dbReference>
<evidence type="ECO:0000256" key="5">
    <source>
        <dbReference type="ARBA" id="ARBA00022691"/>
    </source>
</evidence>
<feature type="domain" description="Tetrapyrrole methylase" evidence="7">
    <location>
        <begin position="15"/>
        <end position="214"/>
    </location>
</feature>
<dbReference type="FunFam" id="3.40.1010.10:FF:000002">
    <property type="entry name" value="Ribosomal RNA small subunit methyltransferase I"/>
    <property type="match status" value="1"/>
</dbReference>
<dbReference type="HAMAP" id="MF_01877">
    <property type="entry name" value="16SrRNA_methyltr_I"/>
    <property type="match status" value="1"/>
</dbReference>
<evidence type="ECO:0000256" key="3">
    <source>
        <dbReference type="ARBA" id="ARBA00022603"/>
    </source>
</evidence>
<dbReference type="OrthoDB" id="9809084at2"/>
<organism evidence="8 9">
    <name type="scientific">Streptococcus rubneri</name>
    <dbReference type="NCBI Taxonomy" id="1234680"/>
    <lineage>
        <taxon>Bacteria</taxon>
        <taxon>Bacillati</taxon>
        <taxon>Bacillota</taxon>
        <taxon>Bacilli</taxon>
        <taxon>Lactobacillales</taxon>
        <taxon>Streptococcaceae</taxon>
        <taxon>Streptococcus</taxon>
    </lineage>
</organism>
<evidence type="ECO:0000256" key="1">
    <source>
        <dbReference type="ARBA" id="ARBA00022490"/>
    </source>
</evidence>
<keyword evidence="4 6" id="KW-0808">Transferase</keyword>
<sequence length="294" mass="32842">MQIQRSFKGDRGTGTLFLVPTPIGNRDDMSYRMIQTLKEVDLIAAEDTRNTGLLLKHFEISTPQTSFHEHNAMEKIPDLLAHLESGKDLAQVSDAGLPSISDPGHDLVKAAIEREIPVVAVPGPSAGITGLIASGLAPQPHIFYGFLPRKEGQQKAFFQEKLAYPETQIFYESPHRVRATLQNMLAVYGNRPVVLVRELTKIYEEYTRGTIEELVAYLEENPLKGECLLIVEGASEQEPDLEEVDLIQEIDLLVQSGMKKNQAIKQVAKQFGLQKSDLYARYHQEEEKGESDGN</sequence>
<dbReference type="InterPro" id="IPR014777">
    <property type="entry name" value="4pyrrole_Mease_sub1"/>
</dbReference>
<dbReference type="Pfam" id="PF00590">
    <property type="entry name" value="TP_methylase"/>
    <property type="match status" value="1"/>
</dbReference>
<keyword evidence="9" id="KW-1185">Reference proteome</keyword>
<dbReference type="InterPro" id="IPR018063">
    <property type="entry name" value="SAM_MeTrfase_RsmI_CS"/>
</dbReference>
<comment type="function">
    <text evidence="6">Catalyzes the 2'-O-methylation of the ribose of cytidine 1402 (C1402) in 16S rRNA.</text>
</comment>
<dbReference type="SUPFAM" id="SSF53790">
    <property type="entry name" value="Tetrapyrrole methylase"/>
    <property type="match status" value="1"/>
</dbReference>
<protein>
    <recommendedName>
        <fullName evidence="6">Ribosomal RNA small subunit methyltransferase I</fullName>
        <ecNumber evidence="6">2.1.1.198</ecNumber>
    </recommendedName>
    <alternativeName>
        <fullName evidence="6">16S rRNA 2'-O-ribose C1402 methyltransferase</fullName>
    </alternativeName>
    <alternativeName>
        <fullName evidence="6">rRNA (cytidine-2'-O-)-methyltransferase RsmI</fullName>
    </alternativeName>
</protein>
<comment type="caution">
    <text evidence="8">The sequence shown here is derived from an EMBL/GenBank/DDBJ whole genome shotgun (WGS) entry which is preliminary data.</text>
</comment>
<dbReference type="EMBL" id="SRRP01000001">
    <property type="protein sequence ID" value="TGN92342.1"/>
    <property type="molecule type" value="Genomic_DNA"/>
</dbReference>
<name>A0A4Z1DUH4_9STRE</name>
<dbReference type="GO" id="GO:0005737">
    <property type="term" value="C:cytoplasm"/>
    <property type="evidence" value="ECO:0007669"/>
    <property type="project" value="UniProtKB-SubCell"/>
</dbReference>
<keyword evidence="5 6" id="KW-0949">S-adenosyl-L-methionine</keyword>
<evidence type="ECO:0000256" key="4">
    <source>
        <dbReference type="ARBA" id="ARBA00022679"/>
    </source>
</evidence>
<evidence type="ECO:0000313" key="9">
    <source>
        <dbReference type="Proteomes" id="UP000297986"/>
    </source>
</evidence>
<dbReference type="InterPro" id="IPR008189">
    <property type="entry name" value="rRNA_ssu_MeTfrase_I"/>
</dbReference>
<evidence type="ECO:0000259" key="7">
    <source>
        <dbReference type="Pfam" id="PF00590"/>
    </source>
</evidence>
<dbReference type="EC" id="2.1.1.198" evidence="6"/>
<dbReference type="PANTHER" id="PTHR46111">
    <property type="entry name" value="RIBOSOMAL RNA SMALL SUBUNIT METHYLTRANSFERASE I"/>
    <property type="match status" value="1"/>
</dbReference>
<evidence type="ECO:0000313" key="8">
    <source>
        <dbReference type="EMBL" id="TGN92342.1"/>
    </source>
</evidence>
<dbReference type="FunFam" id="3.30.950.10:FF:000002">
    <property type="entry name" value="Ribosomal RNA small subunit methyltransferase I"/>
    <property type="match status" value="1"/>
</dbReference>
<accession>A0A4Z1DUH4</accession>
<dbReference type="Proteomes" id="UP000297986">
    <property type="component" value="Unassembled WGS sequence"/>
</dbReference>
<keyword evidence="1 6" id="KW-0963">Cytoplasm</keyword>
<dbReference type="RefSeq" id="WP_135782643.1">
    <property type="nucleotide sequence ID" value="NZ_MRXY01000003.1"/>
</dbReference>
<dbReference type="Gene3D" id="3.30.950.10">
    <property type="entry name" value="Methyltransferase, Cobalt-precorrin-4 Transmethylase, Domain 2"/>
    <property type="match status" value="1"/>
</dbReference>
<dbReference type="CDD" id="cd11648">
    <property type="entry name" value="RsmI"/>
    <property type="match status" value="1"/>
</dbReference>
<comment type="similarity">
    <text evidence="6">Belongs to the methyltransferase superfamily. RsmI family.</text>
</comment>
<reference evidence="8 9" key="1">
    <citation type="submission" date="2019-04" db="EMBL/GenBank/DDBJ databases">
        <title>Genome sequencing of Streptococcus rubneri DSM 26920(T).</title>
        <authorList>
            <person name="Kook J.-K."/>
            <person name="Park S.-N."/>
            <person name="Lim Y.K."/>
        </authorList>
    </citation>
    <scope>NUCLEOTIDE SEQUENCE [LARGE SCALE GENOMIC DNA]</scope>
    <source>
        <strain evidence="8 9">DSM 26920</strain>
    </source>
</reference>
<dbReference type="InterPro" id="IPR035996">
    <property type="entry name" value="4pyrrol_Methylase_sf"/>
</dbReference>
<gene>
    <name evidence="6 8" type="primary">rsmI</name>
    <name evidence="8" type="ORF">E5S68_05270</name>
</gene>
<dbReference type="PROSITE" id="PS01296">
    <property type="entry name" value="RSMI"/>
    <property type="match status" value="1"/>
</dbReference>
<proteinExistence type="inferred from homology"/>
<keyword evidence="2 6" id="KW-0698">rRNA processing</keyword>
<dbReference type="AlphaFoldDB" id="A0A4Z1DUH4"/>
<evidence type="ECO:0000256" key="6">
    <source>
        <dbReference type="HAMAP-Rule" id="MF_01877"/>
    </source>
</evidence>
<dbReference type="PIRSF" id="PIRSF005917">
    <property type="entry name" value="MTase_YraL"/>
    <property type="match status" value="1"/>
</dbReference>
<evidence type="ECO:0000256" key="2">
    <source>
        <dbReference type="ARBA" id="ARBA00022552"/>
    </source>
</evidence>
<dbReference type="GO" id="GO:0070677">
    <property type="term" value="F:rRNA (cytosine-2'-O-)-methyltransferase activity"/>
    <property type="evidence" value="ECO:0007669"/>
    <property type="project" value="UniProtKB-UniRule"/>
</dbReference>
<dbReference type="InterPro" id="IPR014776">
    <property type="entry name" value="4pyrrole_Mease_sub2"/>
</dbReference>
<dbReference type="InterPro" id="IPR000878">
    <property type="entry name" value="4pyrrol_Mease"/>
</dbReference>
<comment type="catalytic activity">
    <reaction evidence="6">
        <text>cytidine(1402) in 16S rRNA + S-adenosyl-L-methionine = 2'-O-methylcytidine(1402) in 16S rRNA + S-adenosyl-L-homocysteine + H(+)</text>
        <dbReference type="Rhea" id="RHEA:42924"/>
        <dbReference type="Rhea" id="RHEA-COMP:10285"/>
        <dbReference type="Rhea" id="RHEA-COMP:10286"/>
        <dbReference type="ChEBI" id="CHEBI:15378"/>
        <dbReference type="ChEBI" id="CHEBI:57856"/>
        <dbReference type="ChEBI" id="CHEBI:59789"/>
        <dbReference type="ChEBI" id="CHEBI:74495"/>
        <dbReference type="ChEBI" id="CHEBI:82748"/>
        <dbReference type="EC" id="2.1.1.198"/>
    </reaction>
</comment>
<dbReference type="PANTHER" id="PTHR46111:SF1">
    <property type="entry name" value="RIBOSOMAL RNA SMALL SUBUNIT METHYLTRANSFERASE I"/>
    <property type="match status" value="1"/>
</dbReference>
<dbReference type="NCBIfam" id="TIGR00096">
    <property type="entry name" value="16S rRNA (cytidine(1402)-2'-O)-methyltransferase"/>
    <property type="match status" value="1"/>
</dbReference>
<keyword evidence="3 6" id="KW-0489">Methyltransferase</keyword>
<comment type="subcellular location">
    <subcellularLocation>
        <location evidence="6">Cytoplasm</location>
    </subcellularLocation>
</comment>